<proteinExistence type="inferred from homology"/>
<comment type="caution">
    <text evidence="7">The sequence shown here is derived from an EMBL/GenBank/DDBJ whole genome shotgun (WGS) entry which is preliminary data.</text>
</comment>
<dbReference type="InterPro" id="IPR002213">
    <property type="entry name" value="UDP_glucos_trans"/>
</dbReference>
<dbReference type="Proteomes" id="UP001293254">
    <property type="component" value="Unassembled WGS sequence"/>
</dbReference>
<dbReference type="FunFam" id="3.40.50.2000:FF:000040">
    <property type="entry name" value="UDP-glycosyltransferase 76C1"/>
    <property type="match status" value="1"/>
</dbReference>
<dbReference type="GO" id="GO:0102970">
    <property type="term" value="F:7-deoxyloganetic acid glucosyltransferase activity"/>
    <property type="evidence" value="ECO:0007669"/>
    <property type="project" value="UniProtKB-EC"/>
</dbReference>
<evidence type="ECO:0000256" key="6">
    <source>
        <dbReference type="RuleBase" id="RU362057"/>
    </source>
</evidence>
<dbReference type="EMBL" id="JACGWO010000003">
    <property type="protein sequence ID" value="KAK4431735.1"/>
    <property type="molecule type" value="Genomic_DNA"/>
</dbReference>
<dbReference type="EC" id="2.4.1.-" evidence="6"/>
<dbReference type="CDD" id="cd03784">
    <property type="entry name" value="GT1_Gtf-like"/>
    <property type="match status" value="1"/>
</dbReference>
<dbReference type="Gene3D" id="3.40.50.2000">
    <property type="entry name" value="Glycogen Phosphorylase B"/>
    <property type="match status" value="2"/>
</dbReference>
<dbReference type="PANTHER" id="PTHR11926:SF1392">
    <property type="entry name" value="GLYCOSYLTRANSFERASE"/>
    <property type="match status" value="1"/>
</dbReference>
<accession>A0AAE2CRE0</accession>
<keyword evidence="2 5" id="KW-0328">Glycosyltransferase</keyword>
<evidence type="ECO:0000256" key="5">
    <source>
        <dbReference type="RuleBase" id="RU003718"/>
    </source>
</evidence>
<reference evidence="7" key="1">
    <citation type="submission" date="2020-06" db="EMBL/GenBank/DDBJ databases">
        <authorList>
            <person name="Li T."/>
            <person name="Hu X."/>
            <person name="Zhang T."/>
            <person name="Song X."/>
            <person name="Zhang H."/>
            <person name="Dai N."/>
            <person name="Sheng W."/>
            <person name="Hou X."/>
            <person name="Wei L."/>
        </authorList>
    </citation>
    <scope>NUCLEOTIDE SEQUENCE</scope>
    <source>
        <strain evidence="7">3651</strain>
        <tissue evidence="7">Leaf</tissue>
    </source>
</reference>
<reference evidence="7" key="2">
    <citation type="journal article" date="2024" name="Plant">
        <title>Genomic evolution and insights into agronomic trait innovations of Sesamum species.</title>
        <authorList>
            <person name="Miao H."/>
            <person name="Wang L."/>
            <person name="Qu L."/>
            <person name="Liu H."/>
            <person name="Sun Y."/>
            <person name="Le M."/>
            <person name="Wang Q."/>
            <person name="Wei S."/>
            <person name="Zheng Y."/>
            <person name="Lin W."/>
            <person name="Duan Y."/>
            <person name="Cao H."/>
            <person name="Xiong S."/>
            <person name="Wang X."/>
            <person name="Wei L."/>
            <person name="Li C."/>
            <person name="Ma Q."/>
            <person name="Ju M."/>
            <person name="Zhao R."/>
            <person name="Li G."/>
            <person name="Mu C."/>
            <person name="Tian Q."/>
            <person name="Mei H."/>
            <person name="Zhang T."/>
            <person name="Gao T."/>
            <person name="Zhang H."/>
        </authorList>
    </citation>
    <scope>NUCLEOTIDE SEQUENCE</scope>
    <source>
        <strain evidence="7">3651</strain>
    </source>
</reference>
<dbReference type="FunFam" id="3.40.50.2000:FF:000065">
    <property type="entry name" value="Glycosyltransferase"/>
    <property type="match status" value="1"/>
</dbReference>
<dbReference type="InterPro" id="IPR035595">
    <property type="entry name" value="UDP_glycos_trans_CS"/>
</dbReference>
<evidence type="ECO:0000256" key="1">
    <source>
        <dbReference type="ARBA" id="ARBA00009995"/>
    </source>
</evidence>
<comment type="similarity">
    <text evidence="1 5">Belongs to the UDP-glycosyltransferase family.</text>
</comment>
<evidence type="ECO:0000256" key="4">
    <source>
        <dbReference type="ARBA" id="ARBA00051827"/>
    </source>
</evidence>
<keyword evidence="3 5" id="KW-0808">Transferase</keyword>
<keyword evidence="8" id="KW-1185">Reference proteome</keyword>
<name>A0AAE2CRE0_9LAMI</name>
<dbReference type="Pfam" id="PF00201">
    <property type="entry name" value="UDPGT"/>
    <property type="match status" value="1"/>
</dbReference>
<evidence type="ECO:0000256" key="2">
    <source>
        <dbReference type="ARBA" id="ARBA00022676"/>
    </source>
</evidence>
<dbReference type="GO" id="GO:0080044">
    <property type="term" value="F:quercetin 7-O-glucosyltransferase activity"/>
    <property type="evidence" value="ECO:0007669"/>
    <property type="project" value="TreeGrafter"/>
</dbReference>
<evidence type="ECO:0000313" key="7">
    <source>
        <dbReference type="EMBL" id="KAK4431735.1"/>
    </source>
</evidence>
<evidence type="ECO:0000256" key="3">
    <source>
        <dbReference type="ARBA" id="ARBA00022679"/>
    </source>
</evidence>
<evidence type="ECO:0000313" key="8">
    <source>
        <dbReference type="Proteomes" id="UP001293254"/>
    </source>
</evidence>
<dbReference type="GO" id="GO:0080043">
    <property type="term" value="F:quercetin 3-O-glucosyltransferase activity"/>
    <property type="evidence" value="ECO:0007669"/>
    <property type="project" value="TreeGrafter"/>
</dbReference>
<sequence>MPKLVLKNAHVLHFQSSQPHIPPLCKSSVLINRHRQFPLSSNILPRQVPAAQVFEFQQPELVEMGHQVTEVELPPHVLIFPLPMQGHINSMLKLAELFCLSNLHVTMLLSEYTHGRLRRHANIESRFSRYPGFRVATIPDGLPEDHPRVGERTMEIVMSLLKVGGAEFRKLMETTDALSDGGGRRRVTCLIMDGVLSFAVPVAEEMGIPFIYFRTVGACSFWANFCFKDVIEAGEVPLKGKDENKYEYWKKHELDLMVTSVPGMEGYLRRRDLPAFCRVNDVNDPGFQTIIRETRRTALSRGLILNSFEDLEGPILDQIRKPIPNLYSIGPLHTHLKARLESRKSEESSLPSSSFYEEDRSSMTWLDSQPAKSVLYVSFGSVTLLTRDELLEIWYGLVNTGHKFLWVMRPDSIVGDNKDNPIPAELEEGTKERGYLVGWVPQNEVLAHPSVGAFFTHSGWNSTLESIAAGMPMICWPYFADQTINSRFVSDVWKVGLDMKDSCDRVIVEKMVRDVMEVRRDEFLERARDMAELGKKAISEGGTSYTNLNRLIEFIKSSV</sequence>
<comment type="catalytic activity">
    <reaction evidence="4">
        <text>7-deoxyloganetate + UDP-alpha-D-glucose = 7-deoxyloganate + UDP + H(+)</text>
        <dbReference type="Rhea" id="RHEA:39895"/>
        <dbReference type="ChEBI" id="CHEBI:15378"/>
        <dbReference type="ChEBI" id="CHEBI:58223"/>
        <dbReference type="ChEBI" id="CHEBI:58885"/>
        <dbReference type="ChEBI" id="CHEBI:76844"/>
        <dbReference type="ChEBI" id="CHEBI:76846"/>
        <dbReference type="EC" id="2.4.1.323"/>
    </reaction>
</comment>
<gene>
    <name evidence="7" type="ORF">Salat_0935600</name>
</gene>
<protein>
    <recommendedName>
        <fullName evidence="6">Glycosyltransferase</fullName>
        <ecNumber evidence="6">2.4.1.-</ecNumber>
    </recommendedName>
</protein>
<dbReference type="SUPFAM" id="SSF53756">
    <property type="entry name" value="UDP-Glycosyltransferase/glycogen phosphorylase"/>
    <property type="match status" value="1"/>
</dbReference>
<dbReference type="PANTHER" id="PTHR11926">
    <property type="entry name" value="GLUCOSYL/GLUCURONOSYL TRANSFERASES"/>
    <property type="match status" value="1"/>
</dbReference>
<dbReference type="PROSITE" id="PS00375">
    <property type="entry name" value="UDPGT"/>
    <property type="match status" value="1"/>
</dbReference>
<dbReference type="AlphaFoldDB" id="A0AAE2CRE0"/>
<organism evidence="7 8">
    <name type="scientific">Sesamum alatum</name>
    <dbReference type="NCBI Taxonomy" id="300844"/>
    <lineage>
        <taxon>Eukaryota</taxon>
        <taxon>Viridiplantae</taxon>
        <taxon>Streptophyta</taxon>
        <taxon>Embryophyta</taxon>
        <taxon>Tracheophyta</taxon>
        <taxon>Spermatophyta</taxon>
        <taxon>Magnoliopsida</taxon>
        <taxon>eudicotyledons</taxon>
        <taxon>Gunneridae</taxon>
        <taxon>Pentapetalae</taxon>
        <taxon>asterids</taxon>
        <taxon>lamiids</taxon>
        <taxon>Lamiales</taxon>
        <taxon>Pedaliaceae</taxon>
        <taxon>Sesamum</taxon>
    </lineage>
</organism>